<comment type="caution">
    <text evidence="3">The sequence shown here is derived from an EMBL/GenBank/DDBJ whole genome shotgun (WGS) entry which is preliminary data.</text>
</comment>
<feature type="compositionally biased region" description="Basic residues" evidence="1">
    <location>
        <begin position="1"/>
        <end position="10"/>
    </location>
</feature>
<protein>
    <recommendedName>
        <fullName evidence="2">DUF7924 domain-containing protein</fullName>
    </recommendedName>
</protein>
<accession>A0AAJ0MKM6</accession>
<dbReference type="Pfam" id="PF25545">
    <property type="entry name" value="DUF7924"/>
    <property type="match status" value="1"/>
</dbReference>
<evidence type="ECO:0000313" key="3">
    <source>
        <dbReference type="EMBL" id="KAK3363917.1"/>
    </source>
</evidence>
<feature type="compositionally biased region" description="Basic and acidic residues" evidence="1">
    <location>
        <begin position="87"/>
        <end position="104"/>
    </location>
</feature>
<feature type="compositionally biased region" description="Basic residues" evidence="1">
    <location>
        <begin position="527"/>
        <end position="538"/>
    </location>
</feature>
<feature type="domain" description="DUF7924" evidence="2">
    <location>
        <begin position="238"/>
        <end position="385"/>
    </location>
</feature>
<evidence type="ECO:0000256" key="1">
    <source>
        <dbReference type="SAM" id="MobiDB-lite"/>
    </source>
</evidence>
<dbReference type="EMBL" id="JAUIQD010000001">
    <property type="protein sequence ID" value="KAK3363917.1"/>
    <property type="molecule type" value="Genomic_DNA"/>
</dbReference>
<feature type="region of interest" description="Disordered" evidence="1">
    <location>
        <begin position="156"/>
        <end position="183"/>
    </location>
</feature>
<feature type="region of interest" description="Disordered" evidence="1">
    <location>
        <begin position="489"/>
        <end position="547"/>
    </location>
</feature>
<sequence>MAIQQNRKRPRADDPPQEHRPSKKLRAEGRAQSSSNFAPEFWDNLSKVWLTPRALRELDRRNEARPPPKPPSPAVYTTDLARFARRGGPDLRHLQGCPEPKDAGFRMASSHSSASSRRTKSTKATTISNKSGKSSAYGPEFETHLADHNIYINSRKSKPKNTKEAHTQLAQARPSLSPSRFGEHDFEDFQQRDEEAVFEDEVTTKVIPVICGNADIPNKQNILFTELAPVTSTYEDVVRPKPDYFDGAHIGDLDGKVRDPKGDMYPLIIPTKHASVPVAPNFFLEAKAPKGAADVLKRQACYDGAYGARAMHALQSYDEEEAAYDGNAYTYSSTYHAGTLKLYAHHVTAPIDLEGRPEYHMTQIDAYALTGSRKGFVEGATAFRNARDLAQRHRDEFIQGANARARRSDALLLDEPEAEAQQYGDSGSNKFLECEEYVGSQAVATENYAASQDIDEGSALPQHLYAGDEDYSQASPSIDIVETSMGFAASSTSSFSTQSEARPKRNRASHSPPSNPQPHKKQDLAKSRARHSAPRRSARSSAASLNI</sequence>
<feature type="region of interest" description="Disordered" evidence="1">
    <location>
        <begin position="1"/>
        <end position="37"/>
    </location>
</feature>
<keyword evidence="4" id="KW-1185">Reference proteome</keyword>
<organism evidence="3 4">
    <name type="scientific">Lasiosphaeria hispida</name>
    <dbReference type="NCBI Taxonomy" id="260671"/>
    <lineage>
        <taxon>Eukaryota</taxon>
        <taxon>Fungi</taxon>
        <taxon>Dikarya</taxon>
        <taxon>Ascomycota</taxon>
        <taxon>Pezizomycotina</taxon>
        <taxon>Sordariomycetes</taxon>
        <taxon>Sordariomycetidae</taxon>
        <taxon>Sordariales</taxon>
        <taxon>Lasiosphaeriaceae</taxon>
        <taxon>Lasiosphaeria</taxon>
    </lineage>
</organism>
<dbReference type="Proteomes" id="UP001275084">
    <property type="component" value="Unassembled WGS sequence"/>
</dbReference>
<feature type="compositionally biased region" description="Polar residues" evidence="1">
    <location>
        <begin position="168"/>
        <end position="178"/>
    </location>
</feature>
<proteinExistence type="predicted"/>
<evidence type="ECO:0000313" key="4">
    <source>
        <dbReference type="Proteomes" id="UP001275084"/>
    </source>
</evidence>
<feature type="region of interest" description="Disordered" evidence="1">
    <location>
        <begin position="58"/>
        <end position="77"/>
    </location>
</feature>
<dbReference type="InterPro" id="IPR057684">
    <property type="entry name" value="DUF7924"/>
</dbReference>
<name>A0AAJ0MKM6_9PEZI</name>
<feature type="compositionally biased region" description="Basic and acidic residues" evidence="1">
    <location>
        <begin position="11"/>
        <end position="29"/>
    </location>
</feature>
<reference evidence="3" key="2">
    <citation type="submission" date="2023-06" db="EMBL/GenBank/DDBJ databases">
        <authorList>
            <consortium name="Lawrence Berkeley National Laboratory"/>
            <person name="Haridas S."/>
            <person name="Hensen N."/>
            <person name="Bonometti L."/>
            <person name="Westerberg I."/>
            <person name="Brannstrom I.O."/>
            <person name="Guillou S."/>
            <person name="Cros-Aarteil S."/>
            <person name="Calhoun S."/>
            <person name="Kuo A."/>
            <person name="Mondo S."/>
            <person name="Pangilinan J."/>
            <person name="Riley R."/>
            <person name="Labutti K."/>
            <person name="Andreopoulos B."/>
            <person name="Lipzen A."/>
            <person name="Chen C."/>
            <person name="Yanf M."/>
            <person name="Daum C."/>
            <person name="Ng V."/>
            <person name="Clum A."/>
            <person name="Steindorff A."/>
            <person name="Ohm R."/>
            <person name="Martin F."/>
            <person name="Silar P."/>
            <person name="Natvig D."/>
            <person name="Lalanne C."/>
            <person name="Gautier V."/>
            <person name="Ament-Velasquez S.L."/>
            <person name="Kruys A."/>
            <person name="Hutchinson M.I."/>
            <person name="Powell A.J."/>
            <person name="Barry K."/>
            <person name="Miller A.N."/>
            <person name="Grigoriev I.V."/>
            <person name="Debuchy R."/>
            <person name="Gladieux P."/>
            <person name="Thoren M.H."/>
            <person name="Johannesson H."/>
        </authorList>
    </citation>
    <scope>NUCLEOTIDE SEQUENCE</scope>
    <source>
        <strain evidence="3">CBS 955.72</strain>
    </source>
</reference>
<feature type="compositionally biased region" description="Low complexity" evidence="1">
    <location>
        <begin position="109"/>
        <end position="128"/>
    </location>
</feature>
<feature type="region of interest" description="Disordered" evidence="1">
    <location>
        <begin position="87"/>
        <end position="139"/>
    </location>
</feature>
<gene>
    <name evidence="3" type="ORF">B0T25DRAFT_55727</name>
</gene>
<dbReference type="AlphaFoldDB" id="A0AAJ0MKM6"/>
<evidence type="ECO:0000259" key="2">
    <source>
        <dbReference type="Pfam" id="PF25545"/>
    </source>
</evidence>
<reference evidence="3" key="1">
    <citation type="journal article" date="2023" name="Mol. Phylogenet. Evol.">
        <title>Genome-scale phylogeny and comparative genomics of the fungal order Sordariales.</title>
        <authorList>
            <person name="Hensen N."/>
            <person name="Bonometti L."/>
            <person name="Westerberg I."/>
            <person name="Brannstrom I.O."/>
            <person name="Guillou S."/>
            <person name="Cros-Aarteil S."/>
            <person name="Calhoun S."/>
            <person name="Haridas S."/>
            <person name="Kuo A."/>
            <person name="Mondo S."/>
            <person name="Pangilinan J."/>
            <person name="Riley R."/>
            <person name="LaButti K."/>
            <person name="Andreopoulos B."/>
            <person name="Lipzen A."/>
            <person name="Chen C."/>
            <person name="Yan M."/>
            <person name="Daum C."/>
            <person name="Ng V."/>
            <person name="Clum A."/>
            <person name="Steindorff A."/>
            <person name="Ohm R.A."/>
            <person name="Martin F."/>
            <person name="Silar P."/>
            <person name="Natvig D.O."/>
            <person name="Lalanne C."/>
            <person name="Gautier V."/>
            <person name="Ament-Velasquez S.L."/>
            <person name="Kruys A."/>
            <person name="Hutchinson M.I."/>
            <person name="Powell A.J."/>
            <person name="Barry K."/>
            <person name="Miller A.N."/>
            <person name="Grigoriev I.V."/>
            <person name="Debuchy R."/>
            <person name="Gladieux P."/>
            <person name="Hiltunen Thoren M."/>
            <person name="Johannesson H."/>
        </authorList>
    </citation>
    <scope>NUCLEOTIDE SEQUENCE</scope>
    <source>
        <strain evidence="3">CBS 955.72</strain>
    </source>
</reference>